<feature type="region of interest" description="Disordered" evidence="5">
    <location>
        <begin position="197"/>
        <end position="218"/>
    </location>
</feature>
<keyword evidence="7" id="KW-1185">Reference proteome</keyword>
<keyword evidence="2" id="KW-0812">Transmembrane</keyword>
<reference evidence="6 7" key="1">
    <citation type="submission" date="2018-08" db="EMBL/GenBank/DDBJ databases">
        <title>Sequencing the genomes of 1000 actinobacteria strains.</title>
        <authorList>
            <person name="Klenk H.-P."/>
        </authorList>
    </citation>
    <scope>NUCLEOTIDE SEQUENCE [LARGE SCALE GENOMIC DNA]</scope>
    <source>
        <strain evidence="6 7">DSM 22891</strain>
    </source>
</reference>
<dbReference type="InterPro" id="IPR032808">
    <property type="entry name" value="DoxX"/>
</dbReference>
<keyword evidence="4" id="KW-0472">Membrane</keyword>
<evidence type="ECO:0000256" key="5">
    <source>
        <dbReference type="SAM" id="MobiDB-lite"/>
    </source>
</evidence>
<gene>
    <name evidence="6" type="ORF">DFJ64_0862</name>
</gene>
<dbReference type="EMBL" id="QTUC01000001">
    <property type="protein sequence ID" value="REF35482.1"/>
    <property type="molecule type" value="Genomic_DNA"/>
</dbReference>
<evidence type="ECO:0000256" key="3">
    <source>
        <dbReference type="ARBA" id="ARBA00022989"/>
    </source>
</evidence>
<evidence type="ECO:0000256" key="4">
    <source>
        <dbReference type="ARBA" id="ARBA00023136"/>
    </source>
</evidence>
<dbReference type="OrthoDB" id="329282at2"/>
<sequence length="233" mass="25214">MALVRTLARSMLAATFVVQGAKVIKNPDPLVPSAKPVTDQVVPTLRRVAPPQLAQRIPEDPRLWVRVNAAVHVAGGLALATGRCRRIGALALAASMIPTTAAGHPFWEEDDPARRANQQIHFLKNLGLLGGLLLAALDTEGRPAWWWRARHGAKDAAQVSRLLGGKARREARLAARAARREARLQARIAALQAREAARTRRAHRRSRRGTKSTNVASAAVAKVQPALSKVTAR</sequence>
<dbReference type="AlphaFoldDB" id="A0A3D9V108"/>
<dbReference type="Pfam" id="PF07681">
    <property type="entry name" value="DoxX"/>
    <property type="match status" value="1"/>
</dbReference>
<evidence type="ECO:0000313" key="7">
    <source>
        <dbReference type="Proteomes" id="UP000256485"/>
    </source>
</evidence>
<dbReference type="RefSeq" id="WP_115849263.1">
    <property type="nucleotide sequence ID" value="NZ_QTUC01000001.1"/>
</dbReference>
<protein>
    <submittedName>
        <fullName evidence="6">Putative membrane protein YphA (DoxX/SURF4 family)</fullName>
    </submittedName>
</protein>
<proteinExistence type="predicted"/>
<dbReference type="GO" id="GO:0016020">
    <property type="term" value="C:membrane"/>
    <property type="evidence" value="ECO:0007669"/>
    <property type="project" value="UniProtKB-SubCell"/>
</dbReference>
<keyword evidence="3" id="KW-1133">Transmembrane helix</keyword>
<dbReference type="Proteomes" id="UP000256485">
    <property type="component" value="Unassembled WGS sequence"/>
</dbReference>
<feature type="compositionally biased region" description="Basic residues" evidence="5">
    <location>
        <begin position="199"/>
        <end position="210"/>
    </location>
</feature>
<organism evidence="6 7">
    <name type="scientific">Thermasporomyces composti</name>
    <dbReference type="NCBI Taxonomy" id="696763"/>
    <lineage>
        <taxon>Bacteria</taxon>
        <taxon>Bacillati</taxon>
        <taxon>Actinomycetota</taxon>
        <taxon>Actinomycetes</taxon>
        <taxon>Propionibacteriales</taxon>
        <taxon>Nocardioidaceae</taxon>
        <taxon>Thermasporomyces</taxon>
    </lineage>
</organism>
<comment type="subcellular location">
    <subcellularLocation>
        <location evidence="1">Membrane</location>
        <topology evidence="1">Multi-pass membrane protein</topology>
    </subcellularLocation>
</comment>
<evidence type="ECO:0000256" key="1">
    <source>
        <dbReference type="ARBA" id="ARBA00004141"/>
    </source>
</evidence>
<accession>A0A3D9V108</accession>
<evidence type="ECO:0000256" key="2">
    <source>
        <dbReference type="ARBA" id="ARBA00022692"/>
    </source>
</evidence>
<comment type="caution">
    <text evidence="6">The sequence shown here is derived from an EMBL/GenBank/DDBJ whole genome shotgun (WGS) entry which is preliminary data.</text>
</comment>
<name>A0A3D9V108_THECX</name>
<evidence type="ECO:0000313" key="6">
    <source>
        <dbReference type="EMBL" id="REF35482.1"/>
    </source>
</evidence>